<reference evidence="3" key="1">
    <citation type="journal article" date="2019" name="Int. J. Syst. Evol. Microbiol.">
        <title>The Global Catalogue of Microorganisms (GCM) 10K type strain sequencing project: providing services to taxonomists for standard genome sequencing and annotation.</title>
        <authorList>
            <consortium name="The Broad Institute Genomics Platform"/>
            <consortium name="The Broad Institute Genome Sequencing Center for Infectious Disease"/>
            <person name="Wu L."/>
            <person name="Ma J."/>
        </authorList>
    </citation>
    <scope>NUCLEOTIDE SEQUENCE [LARGE SCALE GENOMIC DNA]</scope>
    <source>
        <strain evidence="3">CCUG 42001</strain>
    </source>
</reference>
<dbReference type="InterPro" id="IPR043129">
    <property type="entry name" value="ATPase_NBD"/>
</dbReference>
<dbReference type="EMBL" id="JBHSTQ010000003">
    <property type="protein sequence ID" value="MFC6385936.1"/>
    <property type="molecule type" value="Genomic_DNA"/>
</dbReference>
<evidence type="ECO:0000313" key="3">
    <source>
        <dbReference type="Proteomes" id="UP001596267"/>
    </source>
</evidence>
<sequence>MDVVLAFDFGGTKVAAALADYQGQLLVQDQVESLKSGGMEFLKTVISCGQGLLARVDGANLVSIGIGMCGAVTGDHVELAPNLYGMEKLNLCAIMTDAFHVPAHMENDVKAAALAELHRGELKGTDYGLYVNFGTGVSVGLTCGDHVMRGHNGASGEIAYLMQNRNDKSAYQSGHASFEEFASGSGIARRASDHFGKPLSTKMVFELARNDEDYRAFIDEAASEIGYQIANLAIIWNPQKIVMGGGMTASFSMIQEAIEERLNQCVPYPPKLVLSHFQQNAGLYGAAELALIATGAKD</sequence>
<keyword evidence="3" id="KW-1185">Reference proteome</keyword>
<comment type="caution">
    <text evidence="2">The sequence shown here is derived from an EMBL/GenBank/DDBJ whole genome shotgun (WGS) entry which is preliminary data.</text>
</comment>
<dbReference type="PANTHER" id="PTHR18964">
    <property type="entry name" value="ROK (REPRESSOR, ORF, KINASE) FAMILY"/>
    <property type="match status" value="1"/>
</dbReference>
<gene>
    <name evidence="2" type="ORF">ACFP7A_04910</name>
</gene>
<dbReference type="Proteomes" id="UP001596267">
    <property type="component" value="Unassembled WGS sequence"/>
</dbReference>
<name>A0ABW1WBH4_9BACL</name>
<dbReference type="PANTHER" id="PTHR18964:SF149">
    <property type="entry name" value="BIFUNCTIONAL UDP-N-ACETYLGLUCOSAMINE 2-EPIMERASE_N-ACETYLMANNOSAMINE KINASE"/>
    <property type="match status" value="1"/>
</dbReference>
<protein>
    <submittedName>
        <fullName evidence="2">ROK family protein</fullName>
    </submittedName>
</protein>
<dbReference type="RefSeq" id="WP_253052367.1">
    <property type="nucleotide sequence ID" value="NZ_JAMXWN010000002.1"/>
</dbReference>
<dbReference type="Gene3D" id="3.30.420.40">
    <property type="match status" value="2"/>
</dbReference>
<dbReference type="Pfam" id="PF00480">
    <property type="entry name" value="ROK"/>
    <property type="match status" value="1"/>
</dbReference>
<accession>A0ABW1WBH4</accession>
<evidence type="ECO:0000313" key="2">
    <source>
        <dbReference type="EMBL" id="MFC6385936.1"/>
    </source>
</evidence>
<proteinExistence type="inferred from homology"/>
<dbReference type="InterPro" id="IPR000600">
    <property type="entry name" value="ROK"/>
</dbReference>
<evidence type="ECO:0000256" key="1">
    <source>
        <dbReference type="ARBA" id="ARBA00006479"/>
    </source>
</evidence>
<organism evidence="2 3">
    <name type="scientific">Sporolactobacillus kofuensis</name>
    <dbReference type="NCBI Taxonomy" id="269672"/>
    <lineage>
        <taxon>Bacteria</taxon>
        <taxon>Bacillati</taxon>
        <taxon>Bacillota</taxon>
        <taxon>Bacilli</taxon>
        <taxon>Bacillales</taxon>
        <taxon>Sporolactobacillaceae</taxon>
        <taxon>Sporolactobacillus</taxon>
    </lineage>
</organism>
<dbReference type="SUPFAM" id="SSF53067">
    <property type="entry name" value="Actin-like ATPase domain"/>
    <property type="match status" value="1"/>
</dbReference>
<comment type="similarity">
    <text evidence="1">Belongs to the ROK (NagC/XylR) family.</text>
</comment>